<gene>
    <name evidence="1" type="ORF">R3P38DRAFT_3177921</name>
</gene>
<dbReference type="Proteomes" id="UP001362999">
    <property type="component" value="Unassembled WGS sequence"/>
</dbReference>
<comment type="caution">
    <text evidence="1">The sequence shown here is derived from an EMBL/GenBank/DDBJ whole genome shotgun (WGS) entry which is preliminary data.</text>
</comment>
<evidence type="ECO:0000313" key="1">
    <source>
        <dbReference type="EMBL" id="KAK7043479.1"/>
    </source>
</evidence>
<name>A0AAW0CXK2_9AGAR</name>
<sequence length="385" mass="43067">MLVSTVEYTIRCIEKYESLYVDKFVGIEAIKEKDKQRNGAWECGLDALDDVISDEQWLLELFCTVLAVLLVILTKYIPFCRSPTSAEPPLLTPNVFAHTRQKAQLLLLIGAGYLPDAFQGEFDFVSLNPKLSAKKTLCNELKLAGLDLLVPVLEFTGSSSSVAMLHLGHQSSFFVFVRPPSQSIAQGLLCDDSPLALESETHALARRAAFPSTPQSRRHDVSSACPRPRRIASPQARHEVPLKTKMMYDKISFVIYTPRSDLFPVAGSIDVPTNSNAPSARARCRKIPLATFGHWLWYLGEDWEDSWWTVVGAELSEHRDRSLHPVFFSISVQCPRPGASPPNDNSFAMTAFAHPRPDVQHTHQRLISLRFVDDCSSHIQTDATF</sequence>
<reference evidence="1 2" key="1">
    <citation type="journal article" date="2024" name="J Genomics">
        <title>Draft genome sequencing and assembly of Favolaschia claudopus CIRM-BRFM 2984 isolated from oak limbs.</title>
        <authorList>
            <person name="Navarro D."/>
            <person name="Drula E."/>
            <person name="Chaduli D."/>
            <person name="Cazenave R."/>
            <person name="Ahrendt S."/>
            <person name="Wang J."/>
            <person name="Lipzen A."/>
            <person name="Daum C."/>
            <person name="Barry K."/>
            <person name="Grigoriev I.V."/>
            <person name="Favel A."/>
            <person name="Rosso M.N."/>
            <person name="Martin F."/>
        </authorList>
    </citation>
    <scope>NUCLEOTIDE SEQUENCE [LARGE SCALE GENOMIC DNA]</scope>
    <source>
        <strain evidence="1 2">CIRM-BRFM 2984</strain>
    </source>
</reference>
<dbReference type="AlphaFoldDB" id="A0AAW0CXK2"/>
<keyword evidence="2" id="KW-1185">Reference proteome</keyword>
<organism evidence="1 2">
    <name type="scientific">Favolaschia claudopus</name>
    <dbReference type="NCBI Taxonomy" id="2862362"/>
    <lineage>
        <taxon>Eukaryota</taxon>
        <taxon>Fungi</taxon>
        <taxon>Dikarya</taxon>
        <taxon>Basidiomycota</taxon>
        <taxon>Agaricomycotina</taxon>
        <taxon>Agaricomycetes</taxon>
        <taxon>Agaricomycetidae</taxon>
        <taxon>Agaricales</taxon>
        <taxon>Marasmiineae</taxon>
        <taxon>Mycenaceae</taxon>
        <taxon>Favolaschia</taxon>
    </lineage>
</organism>
<dbReference type="EMBL" id="JAWWNJ010000012">
    <property type="protein sequence ID" value="KAK7043479.1"/>
    <property type="molecule type" value="Genomic_DNA"/>
</dbReference>
<evidence type="ECO:0000313" key="2">
    <source>
        <dbReference type="Proteomes" id="UP001362999"/>
    </source>
</evidence>
<protein>
    <submittedName>
        <fullName evidence="1">Uncharacterized protein</fullName>
    </submittedName>
</protein>
<proteinExistence type="predicted"/>
<accession>A0AAW0CXK2</accession>